<dbReference type="Proteomes" id="UP000092460">
    <property type="component" value="Unassembled WGS sequence"/>
</dbReference>
<reference evidence="1" key="2">
    <citation type="submission" date="2020-05" db="UniProtKB">
        <authorList>
            <consortium name="EnsemblMetazoa"/>
        </authorList>
    </citation>
    <scope>IDENTIFICATION</scope>
    <source>
        <strain evidence="1">IAEA</strain>
    </source>
</reference>
<sequence>MVGIGEPSALQLSVAGSCLGTVVSMGCSTIRGGCEPQQQTYNSSIIFEDLFPGLSSSNNRYYHQL</sequence>
<proteinExistence type="predicted"/>
<evidence type="ECO:0000313" key="1">
    <source>
        <dbReference type="EnsemblMetazoa" id="GPPI015106-PA"/>
    </source>
</evidence>
<dbReference type="AlphaFoldDB" id="A0A1B0B0V7"/>
<protein>
    <submittedName>
        <fullName evidence="1">Uncharacterized protein</fullName>
    </submittedName>
</protein>
<reference evidence="2" key="1">
    <citation type="submission" date="2015-01" db="EMBL/GenBank/DDBJ databases">
        <authorList>
            <person name="Aksoy S."/>
            <person name="Warren W."/>
            <person name="Wilson R.K."/>
        </authorList>
    </citation>
    <scope>NUCLEOTIDE SEQUENCE [LARGE SCALE GENOMIC DNA]</scope>
    <source>
        <strain evidence="2">IAEA</strain>
    </source>
</reference>
<name>A0A1B0B0V7_9MUSC</name>
<organism evidence="1 2">
    <name type="scientific">Glossina palpalis gambiensis</name>
    <dbReference type="NCBI Taxonomy" id="67801"/>
    <lineage>
        <taxon>Eukaryota</taxon>
        <taxon>Metazoa</taxon>
        <taxon>Ecdysozoa</taxon>
        <taxon>Arthropoda</taxon>
        <taxon>Hexapoda</taxon>
        <taxon>Insecta</taxon>
        <taxon>Pterygota</taxon>
        <taxon>Neoptera</taxon>
        <taxon>Endopterygota</taxon>
        <taxon>Diptera</taxon>
        <taxon>Brachycera</taxon>
        <taxon>Muscomorpha</taxon>
        <taxon>Hippoboscoidea</taxon>
        <taxon>Glossinidae</taxon>
        <taxon>Glossina</taxon>
    </lineage>
</organism>
<dbReference type="EMBL" id="JXJN01006845">
    <property type="status" value="NOT_ANNOTATED_CDS"/>
    <property type="molecule type" value="Genomic_DNA"/>
</dbReference>
<dbReference type="EnsemblMetazoa" id="GPPI015106-RA">
    <property type="protein sequence ID" value="GPPI015106-PA"/>
    <property type="gene ID" value="GPPI015106"/>
</dbReference>
<dbReference type="VEuPathDB" id="VectorBase:GPPI015106"/>
<evidence type="ECO:0000313" key="2">
    <source>
        <dbReference type="Proteomes" id="UP000092460"/>
    </source>
</evidence>
<accession>A0A1B0B0V7</accession>
<keyword evidence="2" id="KW-1185">Reference proteome</keyword>